<dbReference type="CDD" id="cd17574">
    <property type="entry name" value="REC_OmpR"/>
    <property type="match status" value="1"/>
</dbReference>
<dbReference type="EMBL" id="LJZR01000006">
    <property type="protein sequence ID" value="KPQ36381.1"/>
    <property type="molecule type" value="Genomic_DNA"/>
</dbReference>
<feature type="modified residue" description="4-aspartylphosphate" evidence="2">
    <location>
        <position position="84"/>
    </location>
</feature>
<dbReference type="InterPro" id="IPR050595">
    <property type="entry name" value="Bact_response_regulator"/>
</dbReference>
<dbReference type="GO" id="GO:0000160">
    <property type="term" value="P:phosphorelay signal transduction system"/>
    <property type="evidence" value="ECO:0007669"/>
    <property type="project" value="InterPro"/>
</dbReference>
<dbReference type="InterPro" id="IPR011006">
    <property type="entry name" value="CheY-like_superfamily"/>
</dbReference>
<dbReference type="PANTHER" id="PTHR44591:SF3">
    <property type="entry name" value="RESPONSE REGULATORY DOMAIN-CONTAINING PROTEIN"/>
    <property type="match status" value="1"/>
</dbReference>
<evidence type="ECO:0000313" key="4">
    <source>
        <dbReference type="EMBL" id="KPQ36381.1"/>
    </source>
</evidence>
<dbReference type="SUPFAM" id="SSF52172">
    <property type="entry name" value="CheY-like"/>
    <property type="match status" value="1"/>
</dbReference>
<dbReference type="STRING" id="1666911.HLUCCA11_05840"/>
<protein>
    <submittedName>
        <fullName evidence="4">Twitching motility two-component system response regulator PilH</fullName>
    </submittedName>
</protein>
<evidence type="ECO:0000313" key="5">
    <source>
        <dbReference type="Proteomes" id="UP000050465"/>
    </source>
</evidence>
<evidence type="ECO:0000259" key="3">
    <source>
        <dbReference type="PROSITE" id="PS50110"/>
    </source>
</evidence>
<proteinExistence type="predicted"/>
<dbReference type="AlphaFoldDB" id="A0A0P7ZSD1"/>
<accession>A0A0P7ZSD1</accession>
<dbReference type="PROSITE" id="PS50110">
    <property type="entry name" value="RESPONSE_REGULATORY"/>
    <property type="match status" value="1"/>
</dbReference>
<evidence type="ECO:0000256" key="1">
    <source>
        <dbReference type="ARBA" id="ARBA00022553"/>
    </source>
</evidence>
<dbReference type="PANTHER" id="PTHR44591">
    <property type="entry name" value="STRESS RESPONSE REGULATOR PROTEIN 1"/>
    <property type="match status" value="1"/>
</dbReference>
<reference evidence="4 5" key="1">
    <citation type="submission" date="2015-09" db="EMBL/GenBank/DDBJ databases">
        <title>Identification and resolution of microdiversity through metagenomic sequencing of parallel consortia.</title>
        <authorList>
            <person name="Nelson W.C."/>
            <person name="Romine M.F."/>
            <person name="Lindemann S.R."/>
        </authorList>
    </citation>
    <scope>NUCLEOTIDE SEQUENCE [LARGE SCALE GENOMIC DNA]</scope>
    <source>
        <strain evidence="4">Ana</strain>
    </source>
</reference>
<dbReference type="Pfam" id="PF00072">
    <property type="entry name" value="Response_reg"/>
    <property type="match status" value="1"/>
</dbReference>
<name>A0A0P7ZSD1_9CYAN</name>
<dbReference type="Proteomes" id="UP000050465">
    <property type="component" value="Unassembled WGS sequence"/>
</dbReference>
<dbReference type="Gene3D" id="3.40.50.2300">
    <property type="match status" value="1"/>
</dbReference>
<sequence>MIDTPATVLPMTLNSPPAHQTATQPATQVPAKVSTVLVVEDTPSEMELMSHYLREEGFSVISAPSGKEGLDKAIAQQPDIIITDVVMPGISGFELCRKLKRTPETMATPIVICSSKKQNIDRLWGLKQGAKAYLTKPYTRDELVEVIKTALV</sequence>
<organism evidence="4 5">
    <name type="scientific">Phormidesmis priestleyi Ana</name>
    <dbReference type="NCBI Taxonomy" id="1666911"/>
    <lineage>
        <taxon>Bacteria</taxon>
        <taxon>Bacillati</taxon>
        <taxon>Cyanobacteriota</taxon>
        <taxon>Cyanophyceae</taxon>
        <taxon>Leptolyngbyales</taxon>
        <taxon>Leptolyngbyaceae</taxon>
        <taxon>Phormidesmis</taxon>
    </lineage>
</organism>
<dbReference type="SMART" id="SM00448">
    <property type="entry name" value="REC"/>
    <property type="match status" value="1"/>
</dbReference>
<keyword evidence="1 2" id="KW-0597">Phosphoprotein</keyword>
<evidence type="ECO:0000256" key="2">
    <source>
        <dbReference type="PROSITE-ProRule" id="PRU00169"/>
    </source>
</evidence>
<comment type="caution">
    <text evidence="4">The sequence shown here is derived from an EMBL/GenBank/DDBJ whole genome shotgun (WGS) entry which is preliminary data.</text>
</comment>
<dbReference type="InterPro" id="IPR001789">
    <property type="entry name" value="Sig_transdc_resp-reg_receiver"/>
</dbReference>
<feature type="domain" description="Response regulatory" evidence="3">
    <location>
        <begin position="35"/>
        <end position="151"/>
    </location>
</feature>
<gene>
    <name evidence="4" type="primary">pilH</name>
    <name evidence="4" type="ORF">HLUCCA11_05840</name>
</gene>